<dbReference type="InterPro" id="IPR006913">
    <property type="entry name" value="CENP-V/GFA"/>
</dbReference>
<dbReference type="OrthoDB" id="9807246at2"/>
<accession>A0A545TKG4</accession>
<dbReference type="Gene3D" id="3.90.1590.10">
    <property type="entry name" value="glutathione-dependent formaldehyde- activating enzyme (gfa)"/>
    <property type="match status" value="1"/>
</dbReference>
<feature type="domain" description="CENP-V/GFA" evidence="5">
    <location>
        <begin position="2"/>
        <end position="118"/>
    </location>
</feature>
<evidence type="ECO:0000313" key="6">
    <source>
        <dbReference type="EMBL" id="TQV77697.1"/>
    </source>
</evidence>
<dbReference type="AlphaFoldDB" id="A0A545TKG4"/>
<keyword evidence="7" id="KW-1185">Reference proteome</keyword>
<evidence type="ECO:0000256" key="1">
    <source>
        <dbReference type="ARBA" id="ARBA00005495"/>
    </source>
</evidence>
<sequence length="133" mass="14266">MLTGQCNCGAVVFEISKPVSEIYVCHCSICRRYTGGNGIPVVVVENEAFTWLKGRSSVRTWRKPGADWESSFCGVCGSSLPGKNDEARMFVPAGLLPGDLETLKVAHHIFVGSKANWDEIGNAGNQHDGPLAG</sequence>
<dbReference type="PROSITE" id="PS51891">
    <property type="entry name" value="CENP_V_GFA"/>
    <property type="match status" value="1"/>
</dbReference>
<keyword evidence="3" id="KW-0862">Zinc</keyword>
<evidence type="ECO:0000256" key="4">
    <source>
        <dbReference type="ARBA" id="ARBA00023239"/>
    </source>
</evidence>
<name>A0A545TKG4_9PROT</name>
<dbReference type="GO" id="GO:0046872">
    <property type="term" value="F:metal ion binding"/>
    <property type="evidence" value="ECO:0007669"/>
    <property type="project" value="UniProtKB-KW"/>
</dbReference>
<dbReference type="PANTHER" id="PTHR33337:SF40">
    <property type="entry name" value="CENP-V_GFA DOMAIN-CONTAINING PROTEIN-RELATED"/>
    <property type="match status" value="1"/>
</dbReference>
<comment type="similarity">
    <text evidence="1">Belongs to the Gfa family.</text>
</comment>
<organism evidence="6 7">
    <name type="scientific">Denitrobaculum tricleocarpae</name>
    <dbReference type="NCBI Taxonomy" id="2591009"/>
    <lineage>
        <taxon>Bacteria</taxon>
        <taxon>Pseudomonadati</taxon>
        <taxon>Pseudomonadota</taxon>
        <taxon>Alphaproteobacteria</taxon>
        <taxon>Rhodospirillales</taxon>
        <taxon>Rhodospirillaceae</taxon>
        <taxon>Denitrobaculum</taxon>
    </lineage>
</organism>
<reference evidence="6 7" key="1">
    <citation type="submission" date="2019-06" db="EMBL/GenBank/DDBJ databases">
        <title>Whole genome sequence for Rhodospirillaceae sp. R148.</title>
        <authorList>
            <person name="Wang G."/>
        </authorList>
    </citation>
    <scope>NUCLEOTIDE SEQUENCE [LARGE SCALE GENOMIC DNA]</scope>
    <source>
        <strain evidence="6 7">R148</strain>
    </source>
</reference>
<dbReference type="SUPFAM" id="SSF51316">
    <property type="entry name" value="Mss4-like"/>
    <property type="match status" value="1"/>
</dbReference>
<dbReference type="EMBL" id="VHSH01000007">
    <property type="protein sequence ID" value="TQV77697.1"/>
    <property type="molecule type" value="Genomic_DNA"/>
</dbReference>
<evidence type="ECO:0000256" key="3">
    <source>
        <dbReference type="ARBA" id="ARBA00022833"/>
    </source>
</evidence>
<evidence type="ECO:0000259" key="5">
    <source>
        <dbReference type="PROSITE" id="PS51891"/>
    </source>
</evidence>
<dbReference type="InterPro" id="IPR011057">
    <property type="entry name" value="Mss4-like_sf"/>
</dbReference>
<dbReference type="Pfam" id="PF04828">
    <property type="entry name" value="GFA"/>
    <property type="match status" value="1"/>
</dbReference>
<evidence type="ECO:0000256" key="2">
    <source>
        <dbReference type="ARBA" id="ARBA00022723"/>
    </source>
</evidence>
<comment type="caution">
    <text evidence="6">The sequence shown here is derived from an EMBL/GenBank/DDBJ whole genome shotgun (WGS) entry which is preliminary data.</text>
</comment>
<evidence type="ECO:0000313" key="7">
    <source>
        <dbReference type="Proteomes" id="UP000315252"/>
    </source>
</evidence>
<protein>
    <submittedName>
        <fullName evidence="6">GFA family protein</fullName>
    </submittedName>
</protein>
<keyword evidence="4" id="KW-0456">Lyase</keyword>
<dbReference type="GO" id="GO:0016846">
    <property type="term" value="F:carbon-sulfur lyase activity"/>
    <property type="evidence" value="ECO:0007669"/>
    <property type="project" value="InterPro"/>
</dbReference>
<proteinExistence type="inferred from homology"/>
<gene>
    <name evidence="6" type="ORF">FKG95_19220</name>
</gene>
<dbReference type="Proteomes" id="UP000315252">
    <property type="component" value="Unassembled WGS sequence"/>
</dbReference>
<keyword evidence="2" id="KW-0479">Metal-binding</keyword>
<dbReference type="RefSeq" id="WP_142898041.1">
    <property type="nucleotide sequence ID" value="NZ_ML660058.1"/>
</dbReference>
<dbReference type="PANTHER" id="PTHR33337">
    <property type="entry name" value="GFA DOMAIN-CONTAINING PROTEIN"/>
    <property type="match status" value="1"/>
</dbReference>